<feature type="region of interest" description="Disordered" evidence="2">
    <location>
        <begin position="345"/>
        <end position="392"/>
    </location>
</feature>
<dbReference type="PROSITE" id="PS50297">
    <property type="entry name" value="ANK_REP_REGION"/>
    <property type="match status" value="6"/>
</dbReference>
<name>A0A8J6B656_9EUKA</name>
<keyword evidence="4" id="KW-1185">Reference proteome</keyword>
<accession>A0A8J6B656</accession>
<protein>
    <submittedName>
        <fullName evidence="3">Ankyrin repeats (3 copies)</fullName>
    </submittedName>
</protein>
<keyword evidence="1" id="KW-0040">ANK repeat</keyword>
<feature type="repeat" description="ANK" evidence="1">
    <location>
        <begin position="1047"/>
        <end position="1079"/>
    </location>
</feature>
<feature type="repeat" description="ANK" evidence="1">
    <location>
        <begin position="748"/>
        <end position="781"/>
    </location>
</feature>
<dbReference type="EMBL" id="JAHDYR010000012">
    <property type="protein sequence ID" value="KAG9395089.1"/>
    <property type="molecule type" value="Genomic_DNA"/>
</dbReference>
<feature type="repeat" description="ANK" evidence="1">
    <location>
        <begin position="1080"/>
        <end position="1112"/>
    </location>
</feature>
<dbReference type="Gene3D" id="1.25.40.20">
    <property type="entry name" value="Ankyrin repeat-containing domain"/>
    <property type="match status" value="3"/>
</dbReference>
<reference evidence="3" key="1">
    <citation type="submission" date="2021-05" db="EMBL/GenBank/DDBJ databases">
        <title>A free-living protist that lacks canonical eukaryotic 1 DNA replication and segregation systems.</title>
        <authorList>
            <person name="Salas-Leiva D.E."/>
            <person name="Tromer E.C."/>
            <person name="Curtis B.A."/>
            <person name="Jerlstrom-Hultqvist J."/>
            <person name="Kolisko M."/>
            <person name="Yi Z."/>
            <person name="Salas-Leiva J.S."/>
            <person name="Gallot-Lavallee L."/>
            <person name="Kops G.J.P.L."/>
            <person name="Archibald J.M."/>
            <person name="Simpson A.G.B."/>
            <person name="Roger A.J."/>
        </authorList>
    </citation>
    <scope>NUCLEOTIDE SEQUENCE</scope>
    <source>
        <strain evidence="3">BICM</strain>
    </source>
</reference>
<feature type="compositionally biased region" description="Basic residues" evidence="2">
    <location>
        <begin position="1210"/>
        <end position="1222"/>
    </location>
</feature>
<dbReference type="PANTHER" id="PTHR46224:SF64">
    <property type="entry name" value="IQ MOTIF AND ANKYRIN REPEAT DOMAIN-CONTAINING PROTEIN 1"/>
    <property type="match status" value="1"/>
</dbReference>
<dbReference type="SMART" id="SM00248">
    <property type="entry name" value="ANK"/>
    <property type="match status" value="12"/>
</dbReference>
<feature type="compositionally biased region" description="Basic residues" evidence="2">
    <location>
        <begin position="374"/>
        <end position="386"/>
    </location>
</feature>
<dbReference type="PANTHER" id="PTHR46224">
    <property type="entry name" value="ANKYRIN REPEAT FAMILY PROTEIN"/>
    <property type="match status" value="1"/>
</dbReference>
<dbReference type="InterPro" id="IPR036770">
    <property type="entry name" value="Ankyrin_rpt-contain_sf"/>
</dbReference>
<feature type="compositionally biased region" description="Polar residues" evidence="2">
    <location>
        <begin position="1193"/>
        <end position="1202"/>
    </location>
</feature>
<dbReference type="Proteomes" id="UP000717585">
    <property type="component" value="Unassembled WGS sequence"/>
</dbReference>
<dbReference type="Pfam" id="PF00023">
    <property type="entry name" value="Ank"/>
    <property type="match status" value="2"/>
</dbReference>
<dbReference type="InterPro" id="IPR051616">
    <property type="entry name" value="Cul2-RING_E3_ligase_SR"/>
</dbReference>
<dbReference type="OrthoDB" id="7464126at2759"/>
<organism evidence="3 4">
    <name type="scientific">Carpediemonas membranifera</name>
    <dbReference type="NCBI Taxonomy" id="201153"/>
    <lineage>
        <taxon>Eukaryota</taxon>
        <taxon>Metamonada</taxon>
        <taxon>Carpediemonas-like organisms</taxon>
        <taxon>Carpediemonas</taxon>
    </lineage>
</organism>
<feature type="repeat" description="ANK" evidence="1">
    <location>
        <begin position="849"/>
        <end position="881"/>
    </location>
</feature>
<evidence type="ECO:0000313" key="4">
    <source>
        <dbReference type="Proteomes" id="UP000717585"/>
    </source>
</evidence>
<feature type="compositionally biased region" description="Low complexity" evidence="2">
    <location>
        <begin position="489"/>
        <end position="499"/>
    </location>
</feature>
<feature type="compositionally biased region" description="Basic and acidic residues" evidence="2">
    <location>
        <begin position="452"/>
        <end position="461"/>
    </location>
</feature>
<dbReference type="PROSITE" id="PS50088">
    <property type="entry name" value="ANK_REPEAT"/>
    <property type="match status" value="8"/>
</dbReference>
<dbReference type="SUPFAM" id="SSF48403">
    <property type="entry name" value="Ankyrin repeat"/>
    <property type="match status" value="2"/>
</dbReference>
<evidence type="ECO:0000256" key="1">
    <source>
        <dbReference type="PROSITE-ProRule" id="PRU00023"/>
    </source>
</evidence>
<dbReference type="AlphaFoldDB" id="A0A8J6B656"/>
<evidence type="ECO:0000256" key="2">
    <source>
        <dbReference type="SAM" id="MobiDB-lite"/>
    </source>
</evidence>
<sequence>MNAADSLSPYRLVRGLLDQLANEDPVFFYCDIVEMETTNAEESPPSARVSPKAKPEDTPALIEKVIEPLSPPEAIVHEQFAASAAPTAPSTPPPTLLGHELRDAGLERMPRTQAPVPDALDIWSDAVPSVAVYKQYYDTLPRKHRNAIAFIDIESVIVCLNRQCSVLQDIPDEAPVLSILQSRLDLLPAPDTKRRERHLMSLLRMFFPEDATPVPLETPPPCPTEGAPWARLECQFLFTDDTGLPTRVDSLARELSRRPEGEHFLSVVDEIVTRYQTLMRQQEVEARIAQEYPPEAAIDAAALGAEFQQLMARLDAGESVEPVWRSMSDQMESLLVLFGPLMAPPTPPAGPKEASDGPTNWGALIDGYNAMDPKKKRQARKKARAKLQKERTRAAESMRLLQYFIAAAVQDTLMAMLHDDLTALRERLLVEDLTLDERRARHERKLKKKERKERAHGRDPAPEPQPAPDPAAEEKAQPAPGRVLHRDPLPASAPHALAPHGPQTVLARLEAWLDAVGMPTVLTLPGLGDVGLCQLCDRTEWGQDEPMPLLERALPTLLAGGVRLARSDSEVLGDVMQTVLRVAHCIGARTPSWSMPVDVFWGVCSAVSPGLAPPADAELMQVAMGVVLLVLYELQLQYPSYFLIAHDTRGQGAPTVQVIAQRDLPLDVAPLGKSARKRVLESLKTINELLTKGNSKCHWQASLFPGFRVKDPKKKLIRSLFVAIAAGDPASVEFWLKNGADVNGHNGNGQTPLVCASNKSIHSNIIDILVRYGADVDQLDANIVAPIHVAAAGARHTVLKKLLRYHADVNMLSVNDRTALHIAVDAGQDGILATLLAHPAVDVNAPDSRGNTPLMHAITKNNVPVVQKLLGAGADACLSNRRGRTAVSVATDLGHRDIVGLLRKAGFDEDAPPLADCDADLFESIYSQSSGLVLRSVQAGANPNTTDNGLTPLICAVRTGSIETVDALITAGADVDRMDPAGHTALLEAVATNHIAVLGRLLDAGADPDLASPTGYSPVIRAACGNRTDALQLLLAHGASVTSVDAFGDTALLRAVLEGAVDVARMLLEAGADPNASRTTGQRPIHVACEEGNIRMVSLLIGWNADLDALTPRGLTPMLTAACEQHWDIVATLIGAGADWRTAEPSGLTVSSIAEQCSAASTVRALKDASAGKPIAMIVPAALSTSTDMSETLSLSPQSSFESIGPERTLKHHSRRRHHHSKFRAEYF</sequence>
<comment type="caution">
    <text evidence="3">The sequence shown here is derived from an EMBL/GenBank/DDBJ whole genome shotgun (WGS) entry which is preliminary data.</text>
</comment>
<feature type="repeat" description="ANK" evidence="1">
    <location>
        <begin position="981"/>
        <end position="1013"/>
    </location>
</feature>
<proteinExistence type="predicted"/>
<dbReference type="Pfam" id="PF12796">
    <property type="entry name" value="Ank_2"/>
    <property type="match status" value="3"/>
</dbReference>
<gene>
    <name evidence="3" type="ORF">J8273_0307</name>
</gene>
<dbReference type="InterPro" id="IPR002110">
    <property type="entry name" value="Ankyrin_rpt"/>
</dbReference>
<feature type="region of interest" description="Disordered" evidence="2">
    <location>
        <begin position="1193"/>
        <end position="1228"/>
    </location>
</feature>
<evidence type="ECO:0000313" key="3">
    <source>
        <dbReference type="EMBL" id="KAG9395089.1"/>
    </source>
</evidence>
<feature type="repeat" description="ANK" evidence="1">
    <location>
        <begin position="1014"/>
        <end position="1046"/>
    </location>
</feature>
<feature type="region of interest" description="Disordered" evidence="2">
    <location>
        <begin position="443"/>
        <end position="499"/>
    </location>
</feature>
<feature type="repeat" description="ANK" evidence="1">
    <location>
        <begin position="815"/>
        <end position="848"/>
    </location>
</feature>
<feature type="repeat" description="ANK" evidence="1">
    <location>
        <begin position="948"/>
        <end position="980"/>
    </location>
</feature>